<feature type="transmembrane region" description="Helical" evidence="2">
    <location>
        <begin position="12"/>
        <end position="34"/>
    </location>
</feature>
<dbReference type="Gene3D" id="3.40.630.190">
    <property type="entry name" value="LCP protein"/>
    <property type="match status" value="1"/>
</dbReference>
<dbReference type="RefSeq" id="WP_158423696.1">
    <property type="nucleotide sequence ID" value="NZ_JAOQJQ010000001.1"/>
</dbReference>
<feature type="transmembrane region" description="Helical" evidence="2">
    <location>
        <begin position="40"/>
        <end position="64"/>
    </location>
</feature>
<keyword evidence="2" id="KW-0812">Transmembrane</keyword>
<dbReference type="PANTHER" id="PTHR33392:SF6">
    <property type="entry name" value="POLYISOPRENYL-TEICHOIC ACID--PEPTIDOGLYCAN TEICHOIC ACID TRANSFERASE TAGU"/>
    <property type="match status" value="1"/>
</dbReference>
<feature type="transmembrane region" description="Helical" evidence="2">
    <location>
        <begin position="76"/>
        <end position="98"/>
    </location>
</feature>
<evidence type="ECO:0000256" key="2">
    <source>
        <dbReference type="SAM" id="Phobius"/>
    </source>
</evidence>
<reference evidence="4 5" key="1">
    <citation type="journal article" date="2021" name="ISME Commun">
        <title>Automated analysis of genomic sequences facilitates high-throughput and comprehensive description of bacteria.</title>
        <authorList>
            <person name="Hitch T.C.A."/>
        </authorList>
    </citation>
    <scope>NUCLEOTIDE SEQUENCE [LARGE SCALE GENOMIC DNA]</scope>
    <source>
        <strain evidence="4 5">Sanger_109</strain>
    </source>
</reference>
<dbReference type="InterPro" id="IPR004474">
    <property type="entry name" value="LytR_CpsA_psr"/>
</dbReference>
<protein>
    <submittedName>
        <fullName evidence="4">LCP family protein</fullName>
    </submittedName>
</protein>
<feature type="domain" description="Cell envelope-related transcriptional attenuator" evidence="3">
    <location>
        <begin position="253"/>
        <end position="397"/>
    </location>
</feature>
<dbReference type="InterPro" id="IPR050922">
    <property type="entry name" value="LytR/CpsA/Psr_CW_biosynth"/>
</dbReference>
<keyword evidence="2" id="KW-0472">Membrane</keyword>
<keyword evidence="2" id="KW-1133">Transmembrane helix</keyword>
<comment type="similarity">
    <text evidence="1">Belongs to the LytR/CpsA/Psr (LCP) family.</text>
</comment>
<organism evidence="4 5">
    <name type="scientific">Brotonthovivens ammoniilytica</name>
    <dbReference type="NCBI Taxonomy" id="2981725"/>
    <lineage>
        <taxon>Bacteria</taxon>
        <taxon>Bacillati</taxon>
        <taxon>Bacillota</taxon>
        <taxon>Clostridia</taxon>
        <taxon>Lachnospirales</taxon>
        <taxon>Lachnospiraceae</taxon>
        <taxon>Brotonthovivens</taxon>
    </lineage>
</organism>
<sequence length="487" mass="54287">MKEGKKGFKPLKLVSLVLWLLQVAATIIFTVLVLKAGVLPALLLGIVFVIIWILAVIVGLLVLLKERKGRKGIARRVIACILAVLMIAGMIVGNKYILTTLDTLENVSNTTVEKESISVYVLKDDLAENIQDTAGYRYGILKETDRENTDQLLEEVKKETSDSLDVTEYSEQFALADALKDGEAQAIILNDAFVSMYEDEEDYAWFAEGTKVLKTTVNEKQLDLSDANEKLPSSFIMYISGIDTYGGVTERSRSDVNIMAVVNRNTHEILLVSTPRDYYIPLSVSNGQKDKLTHAGIYGVDVSMQTLEMLYGVDINYFFRLNFSGFIDMIDALGGVDVYSEKEFTVDPIASYKVGYNHLNGLEALAFARERYSFSNGDFQRGKNQMAVIQAVVQKLTSTALLNNYTDVMKSMEDCFQTSLTDADMKELIRQQLQNPTSWKISSIDVTGTGARKTTYSMPNRSASVVVPDMDSVQQARTEIERVLSDK</sequence>
<dbReference type="Pfam" id="PF03816">
    <property type="entry name" value="LytR_cpsA_psr"/>
    <property type="match status" value="1"/>
</dbReference>
<dbReference type="Proteomes" id="UP001652442">
    <property type="component" value="Unassembled WGS sequence"/>
</dbReference>
<dbReference type="PANTHER" id="PTHR33392">
    <property type="entry name" value="POLYISOPRENYL-TEICHOIC ACID--PEPTIDOGLYCAN TEICHOIC ACID TRANSFERASE TAGU"/>
    <property type="match status" value="1"/>
</dbReference>
<comment type="caution">
    <text evidence="4">The sequence shown here is derived from an EMBL/GenBank/DDBJ whole genome shotgun (WGS) entry which is preliminary data.</text>
</comment>
<evidence type="ECO:0000256" key="1">
    <source>
        <dbReference type="ARBA" id="ARBA00006068"/>
    </source>
</evidence>
<evidence type="ECO:0000313" key="4">
    <source>
        <dbReference type="EMBL" id="MCU6760815.1"/>
    </source>
</evidence>
<name>A0ABT2TF53_9FIRM</name>
<gene>
    <name evidence="4" type="ORF">OCV88_00515</name>
</gene>
<proteinExistence type="inferred from homology"/>
<dbReference type="NCBIfam" id="TIGR00350">
    <property type="entry name" value="lytR_cpsA_psr"/>
    <property type="match status" value="1"/>
</dbReference>
<evidence type="ECO:0000259" key="3">
    <source>
        <dbReference type="Pfam" id="PF03816"/>
    </source>
</evidence>
<dbReference type="EMBL" id="JAOQJQ010000001">
    <property type="protein sequence ID" value="MCU6760815.1"/>
    <property type="molecule type" value="Genomic_DNA"/>
</dbReference>
<keyword evidence="5" id="KW-1185">Reference proteome</keyword>
<dbReference type="Gene3D" id="3.40.190.10">
    <property type="entry name" value="Periplasmic binding protein-like II"/>
    <property type="match status" value="1"/>
</dbReference>
<accession>A0ABT2TF53</accession>
<evidence type="ECO:0000313" key="5">
    <source>
        <dbReference type="Proteomes" id="UP001652442"/>
    </source>
</evidence>